<dbReference type="Proteomes" id="UP001266305">
    <property type="component" value="Unassembled WGS sequence"/>
</dbReference>
<keyword evidence="2" id="KW-1185">Reference proteome</keyword>
<sequence>MERPPCGDRARAAQTTLGSLRPGCGHRDAGPRAPTLGLRCLRCQQRQPLRLEPASPRALVCNHPANCRPEKGEQKEAAPLLAGRETTGQGYGLGRERLRLRERCCLETAWDAIVWRQEKSRPGKRQERGIGIARDHPREKVIQDEVCQNRQILRELYLKELPTQHVYVLHHVKPPTRSTDHQEAPVLAW</sequence>
<gene>
    <name evidence="1" type="ORF">P7K49_029705</name>
</gene>
<comment type="caution">
    <text evidence="1">The sequence shown here is derived from an EMBL/GenBank/DDBJ whole genome shotgun (WGS) entry which is preliminary data.</text>
</comment>
<proteinExistence type="predicted"/>
<organism evidence="1 2">
    <name type="scientific">Saguinus oedipus</name>
    <name type="common">Cotton-top tamarin</name>
    <name type="synonym">Oedipomidas oedipus</name>
    <dbReference type="NCBI Taxonomy" id="9490"/>
    <lineage>
        <taxon>Eukaryota</taxon>
        <taxon>Metazoa</taxon>
        <taxon>Chordata</taxon>
        <taxon>Craniata</taxon>
        <taxon>Vertebrata</taxon>
        <taxon>Euteleostomi</taxon>
        <taxon>Mammalia</taxon>
        <taxon>Eutheria</taxon>
        <taxon>Euarchontoglires</taxon>
        <taxon>Primates</taxon>
        <taxon>Haplorrhini</taxon>
        <taxon>Platyrrhini</taxon>
        <taxon>Cebidae</taxon>
        <taxon>Callitrichinae</taxon>
        <taxon>Saguinus</taxon>
    </lineage>
</organism>
<evidence type="ECO:0000313" key="1">
    <source>
        <dbReference type="EMBL" id="KAK2093176.1"/>
    </source>
</evidence>
<protein>
    <submittedName>
        <fullName evidence="1">Uncharacterized protein</fullName>
    </submittedName>
</protein>
<name>A0ABQ9U7Z2_SAGOE</name>
<accession>A0ABQ9U7Z2</accession>
<dbReference type="EMBL" id="JASSZA010000015">
    <property type="protein sequence ID" value="KAK2093176.1"/>
    <property type="molecule type" value="Genomic_DNA"/>
</dbReference>
<evidence type="ECO:0000313" key="2">
    <source>
        <dbReference type="Proteomes" id="UP001266305"/>
    </source>
</evidence>
<reference evidence="1 2" key="1">
    <citation type="submission" date="2023-05" db="EMBL/GenBank/DDBJ databases">
        <title>B98-5 Cell Line De Novo Hybrid Assembly: An Optical Mapping Approach.</title>
        <authorList>
            <person name="Kananen K."/>
            <person name="Auerbach J.A."/>
            <person name="Kautto E."/>
            <person name="Blachly J.S."/>
        </authorList>
    </citation>
    <scope>NUCLEOTIDE SEQUENCE [LARGE SCALE GENOMIC DNA]</scope>
    <source>
        <strain evidence="1">B95-8</strain>
        <tissue evidence="1">Cell line</tissue>
    </source>
</reference>